<dbReference type="EMBL" id="QQBC01000017">
    <property type="protein sequence ID" value="RDI59740.1"/>
    <property type="molecule type" value="Genomic_DNA"/>
</dbReference>
<dbReference type="PANTHER" id="PTHR46796">
    <property type="entry name" value="HTH-TYPE TRANSCRIPTIONAL ACTIVATOR RHAS-RELATED"/>
    <property type="match status" value="1"/>
</dbReference>
<dbReference type="InterPro" id="IPR018060">
    <property type="entry name" value="HTH_AraC"/>
</dbReference>
<evidence type="ECO:0000259" key="4">
    <source>
        <dbReference type="PROSITE" id="PS01124"/>
    </source>
</evidence>
<dbReference type="Gene3D" id="1.10.10.60">
    <property type="entry name" value="Homeodomain-like"/>
    <property type="match status" value="1"/>
</dbReference>
<dbReference type="GO" id="GO:0003700">
    <property type="term" value="F:DNA-binding transcription factor activity"/>
    <property type="evidence" value="ECO:0007669"/>
    <property type="project" value="InterPro"/>
</dbReference>
<comment type="caution">
    <text evidence="5">The sequence shown here is derived from an EMBL/GenBank/DDBJ whole genome shotgun (WGS) entry which is preliminary data.</text>
</comment>
<dbReference type="RefSeq" id="WP_068006247.1">
    <property type="nucleotide sequence ID" value="NZ_QQBC01000017.1"/>
</dbReference>
<dbReference type="SUPFAM" id="SSF46689">
    <property type="entry name" value="Homeodomain-like"/>
    <property type="match status" value="1"/>
</dbReference>
<keyword evidence="3" id="KW-0804">Transcription</keyword>
<evidence type="ECO:0000256" key="3">
    <source>
        <dbReference type="ARBA" id="ARBA00023163"/>
    </source>
</evidence>
<evidence type="ECO:0000256" key="1">
    <source>
        <dbReference type="ARBA" id="ARBA00023015"/>
    </source>
</evidence>
<evidence type="ECO:0000256" key="2">
    <source>
        <dbReference type="ARBA" id="ARBA00023125"/>
    </source>
</evidence>
<dbReference type="InterPro" id="IPR050204">
    <property type="entry name" value="AraC_XylS_family_regulators"/>
</dbReference>
<dbReference type="Pfam" id="PF14525">
    <property type="entry name" value="AraC_binding_2"/>
    <property type="match status" value="1"/>
</dbReference>
<dbReference type="InterPro" id="IPR018062">
    <property type="entry name" value="HTH_AraC-typ_CS"/>
</dbReference>
<dbReference type="InterPro" id="IPR009057">
    <property type="entry name" value="Homeodomain-like_sf"/>
</dbReference>
<dbReference type="Proteomes" id="UP000254869">
    <property type="component" value="Unassembled WGS sequence"/>
</dbReference>
<dbReference type="SMART" id="SM00342">
    <property type="entry name" value="HTH_ARAC"/>
    <property type="match status" value="1"/>
</dbReference>
<name>A0A370HN41_9NOCA</name>
<protein>
    <submittedName>
        <fullName evidence="5">AraC family transcriptional regulator</fullName>
    </submittedName>
</protein>
<organism evidence="5 6">
    <name type="scientific">Nocardia pseudobrasiliensis</name>
    <dbReference type="NCBI Taxonomy" id="45979"/>
    <lineage>
        <taxon>Bacteria</taxon>
        <taxon>Bacillati</taxon>
        <taxon>Actinomycetota</taxon>
        <taxon>Actinomycetes</taxon>
        <taxon>Mycobacteriales</taxon>
        <taxon>Nocardiaceae</taxon>
        <taxon>Nocardia</taxon>
    </lineage>
</organism>
<accession>A0A370HN41</accession>
<gene>
    <name evidence="5" type="ORF">DFR76_11772</name>
</gene>
<evidence type="ECO:0000313" key="6">
    <source>
        <dbReference type="Proteomes" id="UP000254869"/>
    </source>
</evidence>
<sequence length="296" mass="33074">MLTRESYVFFEHPEADRNHSEAWSFGRVTLLRSQASNLRVVRTARHVDTDPAPILALTLHQRGNGHYEQYGSRIVGTPDRVVPLDLNTPYRIRWGGECHALTLQLRLESLCLSAETIRLAAPCLPISPIHPLVMKHLVALSKSIDETTSIPARAALGDASTELVRALLLSAAQTGADAAALPDAVLLTQVRRYVLEHLTDPELSPERIARAQHISLRSLYKAWGRGELSLEQWIIGQRLERARGELAHPEIGNRSIATIARICGFRDPSHFTRRFRAAYGMSPSEWRRAVLDQPSP</sequence>
<dbReference type="GO" id="GO:0043565">
    <property type="term" value="F:sequence-specific DNA binding"/>
    <property type="evidence" value="ECO:0007669"/>
    <property type="project" value="InterPro"/>
</dbReference>
<dbReference type="PROSITE" id="PS00041">
    <property type="entry name" value="HTH_ARAC_FAMILY_1"/>
    <property type="match status" value="1"/>
</dbReference>
<keyword evidence="1" id="KW-0805">Transcription regulation</keyword>
<feature type="domain" description="HTH araC/xylS-type" evidence="4">
    <location>
        <begin position="188"/>
        <end position="289"/>
    </location>
</feature>
<dbReference type="InterPro" id="IPR035418">
    <property type="entry name" value="AraC-bd_2"/>
</dbReference>
<dbReference type="Pfam" id="PF12833">
    <property type="entry name" value="HTH_18"/>
    <property type="match status" value="1"/>
</dbReference>
<reference evidence="5 6" key="1">
    <citation type="submission" date="2018-07" db="EMBL/GenBank/DDBJ databases">
        <title>Genomic Encyclopedia of Type Strains, Phase IV (KMG-IV): sequencing the most valuable type-strain genomes for metagenomic binning, comparative biology and taxonomic classification.</title>
        <authorList>
            <person name="Goeker M."/>
        </authorList>
    </citation>
    <scope>NUCLEOTIDE SEQUENCE [LARGE SCALE GENOMIC DNA]</scope>
    <source>
        <strain evidence="5 6">DSM 44290</strain>
    </source>
</reference>
<dbReference type="InterPro" id="IPR020449">
    <property type="entry name" value="Tscrpt_reg_AraC-type_HTH"/>
</dbReference>
<proteinExistence type="predicted"/>
<dbReference type="PANTHER" id="PTHR46796:SF6">
    <property type="entry name" value="ARAC SUBFAMILY"/>
    <property type="match status" value="1"/>
</dbReference>
<keyword evidence="2" id="KW-0238">DNA-binding</keyword>
<dbReference type="STRING" id="1210086.GCA_001613105_06700"/>
<evidence type="ECO:0000313" key="5">
    <source>
        <dbReference type="EMBL" id="RDI59740.1"/>
    </source>
</evidence>
<keyword evidence="6" id="KW-1185">Reference proteome</keyword>
<dbReference type="PROSITE" id="PS01124">
    <property type="entry name" value="HTH_ARAC_FAMILY_2"/>
    <property type="match status" value="1"/>
</dbReference>
<dbReference type="AlphaFoldDB" id="A0A370HN41"/>
<dbReference type="PRINTS" id="PR00032">
    <property type="entry name" value="HTHARAC"/>
</dbReference>